<organism evidence="7 8">
    <name type="scientific">Potamilus streckersoni</name>
    <dbReference type="NCBI Taxonomy" id="2493646"/>
    <lineage>
        <taxon>Eukaryota</taxon>
        <taxon>Metazoa</taxon>
        <taxon>Spiralia</taxon>
        <taxon>Lophotrochozoa</taxon>
        <taxon>Mollusca</taxon>
        <taxon>Bivalvia</taxon>
        <taxon>Autobranchia</taxon>
        <taxon>Heteroconchia</taxon>
        <taxon>Palaeoheterodonta</taxon>
        <taxon>Unionida</taxon>
        <taxon>Unionoidea</taxon>
        <taxon>Unionidae</taxon>
        <taxon>Ambleminae</taxon>
        <taxon>Lampsilini</taxon>
        <taxon>Potamilus</taxon>
    </lineage>
</organism>
<dbReference type="GO" id="GO:0008270">
    <property type="term" value="F:zinc ion binding"/>
    <property type="evidence" value="ECO:0007669"/>
    <property type="project" value="UniProtKB-KW"/>
</dbReference>
<keyword evidence="2 4" id="KW-0863">Zinc-finger</keyword>
<evidence type="ECO:0000313" key="8">
    <source>
        <dbReference type="Proteomes" id="UP001195483"/>
    </source>
</evidence>
<dbReference type="GO" id="GO:0005737">
    <property type="term" value="C:cytoplasm"/>
    <property type="evidence" value="ECO:0007669"/>
    <property type="project" value="TreeGrafter"/>
</dbReference>
<dbReference type="Gene3D" id="1.10.1170.10">
    <property type="entry name" value="Inhibitor Of Apoptosis Protein (2mihbC-IAP-1), Chain A"/>
    <property type="match status" value="1"/>
</dbReference>
<feature type="region of interest" description="Disordered" evidence="5">
    <location>
        <begin position="1"/>
        <end position="37"/>
    </location>
</feature>
<gene>
    <name evidence="7" type="ORF">CHS0354_006284</name>
</gene>
<dbReference type="PROSITE" id="PS01282">
    <property type="entry name" value="BIR_REPEAT_1"/>
    <property type="match status" value="1"/>
</dbReference>
<dbReference type="PANTHER" id="PTHR10044">
    <property type="entry name" value="INHIBITOR OF APOPTOSIS"/>
    <property type="match status" value="1"/>
</dbReference>
<dbReference type="SUPFAM" id="SSF57924">
    <property type="entry name" value="Inhibitor of apoptosis (IAP) repeat"/>
    <property type="match status" value="1"/>
</dbReference>
<dbReference type="InterPro" id="IPR001370">
    <property type="entry name" value="BIR_rpt"/>
</dbReference>
<dbReference type="SMART" id="SM00238">
    <property type="entry name" value="BIR"/>
    <property type="match status" value="1"/>
</dbReference>
<protein>
    <recommendedName>
        <fullName evidence="6">RING-type domain-containing protein</fullName>
    </recommendedName>
</protein>
<evidence type="ECO:0000256" key="1">
    <source>
        <dbReference type="ARBA" id="ARBA00006672"/>
    </source>
</evidence>
<evidence type="ECO:0000313" key="7">
    <source>
        <dbReference type="EMBL" id="KAK3585238.1"/>
    </source>
</evidence>
<accession>A0AAE0VNY9</accession>
<keyword evidence="2 4" id="KW-0479">Metal-binding</keyword>
<evidence type="ECO:0000256" key="3">
    <source>
        <dbReference type="ARBA" id="ARBA00022833"/>
    </source>
</evidence>
<dbReference type="InterPro" id="IPR001841">
    <property type="entry name" value="Znf_RING"/>
</dbReference>
<feature type="domain" description="RING-type" evidence="6">
    <location>
        <begin position="279"/>
        <end position="315"/>
    </location>
</feature>
<dbReference type="CDD" id="cd00022">
    <property type="entry name" value="BIR"/>
    <property type="match status" value="1"/>
</dbReference>
<dbReference type="PANTHER" id="PTHR10044:SF139">
    <property type="entry name" value="DEATH-ASSOCIATED INHIBITOR OF APOPTOSIS 2"/>
    <property type="match status" value="1"/>
</dbReference>
<reference evidence="7" key="2">
    <citation type="journal article" date="2021" name="Genome Biol. Evol.">
        <title>Developing a high-quality reference genome for a parasitic bivalve with doubly uniparental inheritance (Bivalvia: Unionida).</title>
        <authorList>
            <person name="Smith C.H."/>
        </authorList>
    </citation>
    <scope>NUCLEOTIDE SEQUENCE</scope>
    <source>
        <strain evidence="7">CHS0354</strain>
        <tissue evidence="7">Mantle</tissue>
    </source>
</reference>
<comment type="caution">
    <text evidence="7">The sequence shown here is derived from an EMBL/GenBank/DDBJ whole genome shotgun (WGS) entry which is preliminary data.</text>
</comment>
<dbReference type="InterPro" id="IPR050784">
    <property type="entry name" value="IAP"/>
</dbReference>
<sequence length="328" mass="36864">MEGDEEGQSNGEERTGRCSSIPISIRIGNPSPGNSHHGPFVVRAETSVINGLTLNTEPITLPSILEFDACGAPSRINTDLLPAPSLPKNVIEGETVEATDHDGSKYVLIGKVKFKYYANYRHRLASFVKIYKSVKTREELASAGFIFYEPPDSVICFSCGVGFKDWQPEDDPWRDHAAKSRLCSYVQVMSSQIVMRTNASATALRTNSSTTTFWQEERQLINVERNIYQVLNETGYSFEKIRLAIRYLQLKGVEINPEVVANRILDMDQKKKEMVASLCYLCKRDFRNGYTLCPCGHLAICLKCNVHTVALCPVCGDKVERYVRTYPE</sequence>
<reference evidence="7" key="1">
    <citation type="journal article" date="2021" name="Genome Biol. Evol.">
        <title>A High-Quality Reference Genome for a Parasitic Bivalve with Doubly Uniparental Inheritance (Bivalvia: Unionida).</title>
        <authorList>
            <person name="Smith C.H."/>
        </authorList>
    </citation>
    <scope>NUCLEOTIDE SEQUENCE</scope>
    <source>
        <strain evidence="7">CHS0354</strain>
    </source>
</reference>
<keyword evidence="3" id="KW-0862">Zinc</keyword>
<dbReference type="PROSITE" id="PS50089">
    <property type="entry name" value="ZF_RING_2"/>
    <property type="match status" value="1"/>
</dbReference>
<dbReference type="EMBL" id="JAEAOA010000438">
    <property type="protein sequence ID" value="KAK3585238.1"/>
    <property type="molecule type" value="Genomic_DNA"/>
</dbReference>
<evidence type="ECO:0000259" key="6">
    <source>
        <dbReference type="PROSITE" id="PS50089"/>
    </source>
</evidence>
<evidence type="ECO:0000256" key="2">
    <source>
        <dbReference type="ARBA" id="ARBA00022771"/>
    </source>
</evidence>
<dbReference type="Proteomes" id="UP001195483">
    <property type="component" value="Unassembled WGS sequence"/>
</dbReference>
<dbReference type="AlphaFoldDB" id="A0AAE0VNY9"/>
<dbReference type="PROSITE" id="PS50143">
    <property type="entry name" value="BIR_REPEAT_2"/>
    <property type="match status" value="1"/>
</dbReference>
<dbReference type="InterPro" id="IPR013083">
    <property type="entry name" value="Znf_RING/FYVE/PHD"/>
</dbReference>
<proteinExistence type="inferred from homology"/>
<dbReference type="Pfam" id="PF00653">
    <property type="entry name" value="BIR"/>
    <property type="match status" value="1"/>
</dbReference>
<dbReference type="GO" id="GO:0005634">
    <property type="term" value="C:nucleus"/>
    <property type="evidence" value="ECO:0007669"/>
    <property type="project" value="TreeGrafter"/>
</dbReference>
<comment type="similarity">
    <text evidence="1">Belongs to the IAP family.</text>
</comment>
<dbReference type="GO" id="GO:0051726">
    <property type="term" value="P:regulation of cell cycle"/>
    <property type="evidence" value="ECO:0007669"/>
    <property type="project" value="TreeGrafter"/>
</dbReference>
<keyword evidence="8" id="KW-1185">Reference proteome</keyword>
<reference evidence="7" key="3">
    <citation type="submission" date="2023-05" db="EMBL/GenBank/DDBJ databases">
        <authorList>
            <person name="Smith C.H."/>
        </authorList>
    </citation>
    <scope>NUCLEOTIDE SEQUENCE</scope>
    <source>
        <strain evidence="7">CHS0354</strain>
        <tissue evidence="7">Mantle</tissue>
    </source>
</reference>
<dbReference type="Pfam" id="PF13920">
    <property type="entry name" value="zf-C3HC4_3"/>
    <property type="match status" value="1"/>
</dbReference>
<evidence type="ECO:0000256" key="4">
    <source>
        <dbReference type="PROSITE-ProRule" id="PRU00175"/>
    </source>
</evidence>
<dbReference type="Gene3D" id="3.30.40.10">
    <property type="entry name" value="Zinc/RING finger domain, C3HC4 (zinc finger)"/>
    <property type="match status" value="1"/>
</dbReference>
<evidence type="ECO:0000256" key="5">
    <source>
        <dbReference type="SAM" id="MobiDB-lite"/>
    </source>
</evidence>
<name>A0AAE0VNY9_9BIVA</name>